<dbReference type="Proteomes" id="UP000186406">
    <property type="component" value="Unassembled WGS sequence"/>
</dbReference>
<evidence type="ECO:0000256" key="5">
    <source>
        <dbReference type="ARBA" id="ARBA00022781"/>
    </source>
</evidence>
<comment type="function">
    <text evidence="1 10">Produces ATP from ADP in the presence of a proton gradient across the membrane.</text>
</comment>
<comment type="subunit">
    <text evidence="10 11">F-type ATPases have 2 components, CF(1) - the catalytic core - and CF(0) - the membrane proton channel. CF(1) has five subunits: alpha(3), beta(3), gamma(1), delta(1), epsilon(1). CF(0) has three main subunits: a, b and c.</text>
</comment>
<dbReference type="CDD" id="cd12152">
    <property type="entry name" value="F1-ATPase_delta"/>
    <property type="match status" value="1"/>
</dbReference>
<keyword evidence="5 10" id="KW-0375">Hydrogen ion transport</keyword>
<comment type="similarity">
    <text evidence="3 10 11">Belongs to the ATPase epsilon chain family.</text>
</comment>
<proteinExistence type="inferred from homology"/>
<evidence type="ECO:0000256" key="11">
    <source>
        <dbReference type="RuleBase" id="RU003656"/>
    </source>
</evidence>
<dbReference type="NCBIfam" id="NF001851">
    <property type="entry name" value="PRK00571.2-4"/>
    <property type="match status" value="1"/>
</dbReference>
<accession>A0A1M7Z4G6</accession>
<dbReference type="GO" id="GO:0046933">
    <property type="term" value="F:proton-transporting ATP synthase activity, rotational mechanism"/>
    <property type="evidence" value="ECO:0007669"/>
    <property type="project" value="UniProtKB-UniRule"/>
</dbReference>
<evidence type="ECO:0000256" key="7">
    <source>
        <dbReference type="ARBA" id="ARBA00023136"/>
    </source>
</evidence>
<evidence type="ECO:0000256" key="10">
    <source>
        <dbReference type="HAMAP-Rule" id="MF_00530"/>
    </source>
</evidence>
<dbReference type="GO" id="GO:0012505">
    <property type="term" value="C:endomembrane system"/>
    <property type="evidence" value="ECO:0007669"/>
    <property type="project" value="UniProtKB-SubCell"/>
</dbReference>
<keyword evidence="7 10" id="KW-0472">Membrane</keyword>
<organism evidence="13 14">
    <name type="scientific">Pseudoxanthobacter soli DSM 19599</name>
    <dbReference type="NCBI Taxonomy" id="1123029"/>
    <lineage>
        <taxon>Bacteria</taxon>
        <taxon>Pseudomonadati</taxon>
        <taxon>Pseudomonadota</taxon>
        <taxon>Alphaproteobacteria</taxon>
        <taxon>Hyphomicrobiales</taxon>
        <taxon>Segnochrobactraceae</taxon>
        <taxon>Pseudoxanthobacter</taxon>
    </lineage>
</organism>
<dbReference type="EMBL" id="FRXO01000001">
    <property type="protein sequence ID" value="SHO59759.1"/>
    <property type="molecule type" value="Genomic_DNA"/>
</dbReference>
<dbReference type="PANTHER" id="PTHR13822:SF10">
    <property type="entry name" value="ATP SYNTHASE EPSILON CHAIN, CHLOROPLASTIC"/>
    <property type="match status" value="1"/>
</dbReference>
<dbReference type="STRING" id="1123029.SAMN02745172_00055"/>
<keyword evidence="4 10" id="KW-0813">Transport</keyword>
<keyword evidence="10" id="KW-1003">Cell membrane</keyword>
<dbReference type="InterPro" id="IPR036771">
    <property type="entry name" value="ATPsynth_dsu/esu_N"/>
</dbReference>
<dbReference type="AlphaFoldDB" id="A0A1M7Z4G6"/>
<dbReference type="InterPro" id="IPR001469">
    <property type="entry name" value="ATP_synth_F1_dsu/esu"/>
</dbReference>
<dbReference type="Gene3D" id="2.60.15.10">
    <property type="entry name" value="F0F1 ATP synthase delta/epsilon subunit, N-terminal"/>
    <property type="match status" value="1"/>
</dbReference>
<dbReference type="GO" id="GO:0005886">
    <property type="term" value="C:plasma membrane"/>
    <property type="evidence" value="ECO:0007669"/>
    <property type="project" value="UniProtKB-SubCell"/>
</dbReference>
<keyword evidence="8 10" id="KW-0139">CF(1)</keyword>
<dbReference type="InterPro" id="IPR020546">
    <property type="entry name" value="ATP_synth_F1_dsu/esu_N"/>
</dbReference>
<keyword evidence="6 10" id="KW-0406">Ion transport</keyword>
<dbReference type="GO" id="GO:0005524">
    <property type="term" value="F:ATP binding"/>
    <property type="evidence" value="ECO:0007669"/>
    <property type="project" value="UniProtKB-UniRule"/>
</dbReference>
<dbReference type="HAMAP" id="MF_00530">
    <property type="entry name" value="ATP_synth_epsil_bac"/>
    <property type="match status" value="1"/>
</dbReference>
<evidence type="ECO:0000313" key="13">
    <source>
        <dbReference type="EMBL" id="SHO59759.1"/>
    </source>
</evidence>
<evidence type="ECO:0000259" key="12">
    <source>
        <dbReference type="Pfam" id="PF02823"/>
    </source>
</evidence>
<evidence type="ECO:0000256" key="2">
    <source>
        <dbReference type="ARBA" id="ARBA00004184"/>
    </source>
</evidence>
<keyword evidence="9 10" id="KW-0066">ATP synthesis</keyword>
<evidence type="ECO:0000256" key="9">
    <source>
        <dbReference type="ARBA" id="ARBA00023310"/>
    </source>
</evidence>
<evidence type="ECO:0000256" key="1">
    <source>
        <dbReference type="ARBA" id="ARBA00003543"/>
    </source>
</evidence>
<comment type="subcellular location">
    <subcellularLocation>
        <location evidence="10">Cell membrane</location>
        <topology evidence="10">Peripheral membrane protein</topology>
    </subcellularLocation>
    <subcellularLocation>
        <location evidence="2">Endomembrane system</location>
        <topology evidence="2">Peripheral membrane protein</topology>
    </subcellularLocation>
</comment>
<name>A0A1M7Z4G6_9HYPH</name>
<gene>
    <name evidence="10" type="primary">atpC</name>
    <name evidence="13" type="ORF">SAMN02745172_00055</name>
</gene>
<dbReference type="PANTHER" id="PTHR13822">
    <property type="entry name" value="ATP SYNTHASE DELTA/EPSILON CHAIN"/>
    <property type="match status" value="1"/>
</dbReference>
<dbReference type="NCBIfam" id="TIGR01216">
    <property type="entry name" value="ATP_synt_epsi"/>
    <property type="match status" value="1"/>
</dbReference>
<protein>
    <recommendedName>
        <fullName evidence="10">ATP synthase epsilon chain</fullName>
    </recommendedName>
    <alternativeName>
        <fullName evidence="10">ATP synthase F1 sector epsilon subunit</fullName>
    </alternativeName>
    <alternativeName>
        <fullName evidence="10">F-ATPase epsilon subunit</fullName>
    </alternativeName>
</protein>
<evidence type="ECO:0000256" key="3">
    <source>
        <dbReference type="ARBA" id="ARBA00005712"/>
    </source>
</evidence>
<dbReference type="SUPFAM" id="SSF51344">
    <property type="entry name" value="Epsilon subunit of F1F0-ATP synthase N-terminal domain"/>
    <property type="match status" value="1"/>
</dbReference>
<evidence type="ECO:0000313" key="14">
    <source>
        <dbReference type="Proteomes" id="UP000186406"/>
    </source>
</evidence>
<reference evidence="13 14" key="1">
    <citation type="submission" date="2016-12" db="EMBL/GenBank/DDBJ databases">
        <authorList>
            <person name="Song W.-J."/>
            <person name="Kurnit D.M."/>
        </authorList>
    </citation>
    <scope>NUCLEOTIDE SEQUENCE [LARGE SCALE GENOMIC DNA]</scope>
    <source>
        <strain evidence="13 14">DSM 19599</strain>
    </source>
</reference>
<keyword evidence="14" id="KW-1185">Reference proteome</keyword>
<feature type="domain" description="ATP synthase F1 complex delta/epsilon subunit N-terminal" evidence="12">
    <location>
        <begin position="5"/>
        <end position="84"/>
    </location>
</feature>
<dbReference type="OrthoDB" id="9799969at2"/>
<evidence type="ECO:0000256" key="4">
    <source>
        <dbReference type="ARBA" id="ARBA00022448"/>
    </source>
</evidence>
<evidence type="ECO:0000256" key="8">
    <source>
        <dbReference type="ARBA" id="ARBA00023196"/>
    </source>
</evidence>
<dbReference type="RefSeq" id="WP_073625236.1">
    <property type="nucleotide sequence ID" value="NZ_FRXO01000001.1"/>
</dbReference>
<dbReference type="Pfam" id="PF02823">
    <property type="entry name" value="ATP-synt_DE_N"/>
    <property type="match status" value="1"/>
</dbReference>
<dbReference type="GO" id="GO:0045259">
    <property type="term" value="C:proton-transporting ATP synthase complex"/>
    <property type="evidence" value="ECO:0007669"/>
    <property type="project" value="UniProtKB-KW"/>
</dbReference>
<evidence type="ECO:0000256" key="6">
    <source>
        <dbReference type="ARBA" id="ARBA00023065"/>
    </source>
</evidence>
<sequence>MAETFTFELVSPERLLFSGEVVSVIAPGAAGEFEILKGHAPFLSTLRPGFVKAKLASGETRSLFVQGGFADAGPVGLTILAESAIPAESLKRETLEASIASFQDALSHAHSDESRYRAETMIAQLREVEAQIS</sequence>